<reference evidence="1" key="1">
    <citation type="submission" date="2014-11" db="EMBL/GenBank/DDBJ databases">
        <authorList>
            <person name="Amaro Gonzalez C."/>
        </authorList>
    </citation>
    <scope>NUCLEOTIDE SEQUENCE</scope>
</reference>
<accession>A0A0E9PKT1</accession>
<sequence>MSPKSIQCSLFKLKRCLF</sequence>
<dbReference type="EMBL" id="GBXM01103351">
    <property type="protein sequence ID" value="JAH05226.1"/>
    <property type="molecule type" value="Transcribed_RNA"/>
</dbReference>
<name>A0A0E9PKT1_ANGAN</name>
<evidence type="ECO:0000313" key="1">
    <source>
        <dbReference type="EMBL" id="JAH05226.1"/>
    </source>
</evidence>
<dbReference type="AlphaFoldDB" id="A0A0E9PKT1"/>
<organism evidence="1">
    <name type="scientific">Anguilla anguilla</name>
    <name type="common">European freshwater eel</name>
    <name type="synonym">Muraena anguilla</name>
    <dbReference type="NCBI Taxonomy" id="7936"/>
    <lineage>
        <taxon>Eukaryota</taxon>
        <taxon>Metazoa</taxon>
        <taxon>Chordata</taxon>
        <taxon>Craniata</taxon>
        <taxon>Vertebrata</taxon>
        <taxon>Euteleostomi</taxon>
        <taxon>Actinopterygii</taxon>
        <taxon>Neopterygii</taxon>
        <taxon>Teleostei</taxon>
        <taxon>Anguilliformes</taxon>
        <taxon>Anguillidae</taxon>
        <taxon>Anguilla</taxon>
    </lineage>
</organism>
<proteinExistence type="predicted"/>
<protein>
    <submittedName>
        <fullName evidence="1">Uncharacterized protein</fullName>
    </submittedName>
</protein>
<reference evidence="1" key="2">
    <citation type="journal article" date="2015" name="Fish Shellfish Immunol.">
        <title>Early steps in the European eel (Anguilla anguilla)-Vibrio vulnificus interaction in the gills: Role of the RtxA13 toxin.</title>
        <authorList>
            <person name="Callol A."/>
            <person name="Pajuelo D."/>
            <person name="Ebbesson L."/>
            <person name="Teles M."/>
            <person name="MacKenzie S."/>
            <person name="Amaro C."/>
        </authorList>
    </citation>
    <scope>NUCLEOTIDE SEQUENCE</scope>
</reference>